<evidence type="ECO:0000256" key="2">
    <source>
        <dbReference type="ARBA" id="ARBA00022475"/>
    </source>
</evidence>
<proteinExistence type="predicted"/>
<gene>
    <name evidence="12" type="primary">ytdP_3</name>
    <name evidence="12" type="ORF">J40TS1_48400</name>
</gene>
<dbReference type="PROSITE" id="PS01124">
    <property type="entry name" value="HTH_ARAC_FAMILY_2"/>
    <property type="match status" value="1"/>
</dbReference>
<feature type="transmembrane region" description="Helical" evidence="9">
    <location>
        <begin position="287"/>
        <end position="309"/>
    </location>
</feature>
<keyword evidence="7 9" id="KW-0472">Membrane</keyword>
<dbReference type="Pfam" id="PF17853">
    <property type="entry name" value="GGDEF_2"/>
    <property type="match status" value="1"/>
</dbReference>
<organism evidence="12 13">
    <name type="scientific">Paenibacillus montaniterrae</name>
    <dbReference type="NCBI Taxonomy" id="429341"/>
    <lineage>
        <taxon>Bacteria</taxon>
        <taxon>Bacillati</taxon>
        <taxon>Bacillota</taxon>
        <taxon>Bacilli</taxon>
        <taxon>Bacillales</taxon>
        <taxon>Paenibacillaceae</taxon>
        <taxon>Paenibacillus</taxon>
    </lineage>
</organism>
<dbReference type="RefSeq" id="WP_213519854.1">
    <property type="nucleotide sequence ID" value="NZ_BOSE01000013.1"/>
</dbReference>
<dbReference type="GO" id="GO:0043565">
    <property type="term" value="F:sequence-specific DNA binding"/>
    <property type="evidence" value="ECO:0007669"/>
    <property type="project" value="InterPro"/>
</dbReference>
<feature type="domain" description="HTH araC/xylS-type" evidence="10">
    <location>
        <begin position="656"/>
        <end position="754"/>
    </location>
</feature>
<evidence type="ECO:0000259" key="10">
    <source>
        <dbReference type="PROSITE" id="PS01124"/>
    </source>
</evidence>
<evidence type="ECO:0000256" key="1">
    <source>
        <dbReference type="ARBA" id="ARBA00004651"/>
    </source>
</evidence>
<accession>A0A919YSD2</accession>
<keyword evidence="5" id="KW-0805">Transcription regulation</keyword>
<dbReference type="InterPro" id="IPR018060">
    <property type="entry name" value="HTH_AraC"/>
</dbReference>
<sequence length="756" mass="86507">MSFRSSSYLLRLMILSIVIGTIPVLLLGTFAYYNSSRIVQAKVNESNTQLLQQTQLRVEQTLRTIDNSATQLLQSPVVTSVFDKEITNEDFQLVHELYNGISLIQTYERGIKDVFLYSLSKQWIISSSGVNDYSLPAFKPQLEAYAKFAAGSFWTSEPGHAVGNEHAIYFIKKYPFNSPNPTGVICVVLSSDALRELNGVIDGNLGSAFIMDDRSQVIIHGDQNLVGTSLAEQPYLQKLLHSQEATGQYTARFEGEKVTVTYRKSSYNSWYYVSIASNELINKENRIIGWLTIFVCLGIMLVTLMLAWFGSKKMYGPIQTIYHKLMGMPSVADGSKPSGELQVIGEGVNYLIRNQSIMLDELKGQQAQLKEFFVQKLFSGTIKPTAFEEKLGLFGLEQPWRSMCVVAIQIDSLKDTRYEEANRDLLMFAVNNIVGELVPVEQRLVPIVKSDSQVTIVGSSVDGSAFKHHIFSLADQIQKAILQYLDIRVSIGISRTFSSFEETQQAQHEAMTALKYRVGLGQESILFIEDVQPQKVDWYRYPYMGEQTLLDAIRSGSVSQAEQALRQFIEELFQPQKQHRDYQLSLMRLFVDLLKFGQELSLPMDNISQDEASLLQSLSKLRNIEEIESWFWTHFVHPYVQELGKRRECQYKQISEAIIDMITREFDSELTLEECSARINYHPHYVSRVFRQETGINFGEYLMQYRIDIAKKWLSESDMKVADIAERLQYNNSANFIRSFRKQVGMTPGQYREERR</sequence>
<evidence type="ECO:0000313" key="13">
    <source>
        <dbReference type="Proteomes" id="UP000683139"/>
    </source>
</evidence>
<keyword evidence="6" id="KW-0238">DNA-binding</keyword>
<keyword evidence="13" id="KW-1185">Reference proteome</keyword>
<dbReference type="PROSITE" id="PS50887">
    <property type="entry name" value="GGDEF"/>
    <property type="match status" value="1"/>
</dbReference>
<dbReference type="InterPro" id="IPR041522">
    <property type="entry name" value="CdaR_GGDEF"/>
</dbReference>
<dbReference type="GO" id="GO:0005886">
    <property type="term" value="C:plasma membrane"/>
    <property type="evidence" value="ECO:0007669"/>
    <property type="project" value="UniProtKB-SubCell"/>
</dbReference>
<dbReference type="InterPro" id="IPR018062">
    <property type="entry name" value="HTH_AraC-typ_CS"/>
</dbReference>
<comment type="subcellular location">
    <subcellularLocation>
        <location evidence="1">Cell membrane</location>
        <topology evidence="1">Multi-pass membrane protein</topology>
    </subcellularLocation>
</comment>
<dbReference type="InterPro" id="IPR020449">
    <property type="entry name" value="Tscrpt_reg_AraC-type_HTH"/>
</dbReference>
<evidence type="ECO:0000256" key="9">
    <source>
        <dbReference type="SAM" id="Phobius"/>
    </source>
</evidence>
<dbReference type="InterPro" id="IPR009057">
    <property type="entry name" value="Homeodomain-like_sf"/>
</dbReference>
<dbReference type="InterPro" id="IPR000160">
    <property type="entry name" value="GGDEF_dom"/>
</dbReference>
<dbReference type="PROSITE" id="PS00041">
    <property type="entry name" value="HTH_ARAC_FAMILY_1"/>
    <property type="match status" value="1"/>
</dbReference>
<dbReference type="PRINTS" id="PR00032">
    <property type="entry name" value="HTHARAC"/>
</dbReference>
<comment type="caution">
    <text evidence="12">The sequence shown here is derived from an EMBL/GenBank/DDBJ whole genome shotgun (WGS) entry which is preliminary data.</text>
</comment>
<dbReference type="GO" id="GO:0003700">
    <property type="term" value="F:DNA-binding transcription factor activity"/>
    <property type="evidence" value="ECO:0007669"/>
    <property type="project" value="InterPro"/>
</dbReference>
<dbReference type="Pfam" id="PF12833">
    <property type="entry name" value="HTH_18"/>
    <property type="match status" value="1"/>
</dbReference>
<dbReference type="PANTHER" id="PTHR43280">
    <property type="entry name" value="ARAC-FAMILY TRANSCRIPTIONAL REGULATOR"/>
    <property type="match status" value="1"/>
</dbReference>
<evidence type="ECO:0000256" key="6">
    <source>
        <dbReference type="ARBA" id="ARBA00023125"/>
    </source>
</evidence>
<evidence type="ECO:0000313" key="12">
    <source>
        <dbReference type="EMBL" id="GIP19198.1"/>
    </source>
</evidence>
<dbReference type="Gene3D" id="1.10.10.60">
    <property type="entry name" value="Homeodomain-like"/>
    <property type="match status" value="2"/>
</dbReference>
<dbReference type="PANTHER" id="PTHR43280:SF10">
    <property type="entry name" value="REGULATORY PROTEIN POCR"/>
    <property type="match status" value="1"/>
</dbReference>
<evidence type="ECO:0000256" key="8">
    <source>
        <dbReference type="ARBA" id="ARBA00023163"/>
    </source>
</evidence>
<dbReference type="Proteomes" id="UP000683139">
    <property type="component" value="Unassembled WGS sequence"/>
</dbReference>
<name>A0A919YSD2_9BACL</name>
<dbReference type="AlphaFoldDB" id="A0A919YSD2"/>
<keyword evidence="3 9" id="KW-0812">Transmembrane</keyword>
<protein>
    <submittedName>
        <fullName evidence="12">HTH-type transcriptional regulator YtdP</fullName>
    </submittedName>
</protein>
<dbReference type="SUPFAM" id="SSF46689">
    <property type="entry name" value="Homeodomain-like"/>
    <property type="match status" value="2"/>
</dbReference>
<dbReference type="EMBL" id="BOSE01000013">
    <property type="protein sequence ID" value="GIP19198.1"/>
    <property type="molecule type" value="Genomic_DNA"/>
</dbReference>
<evidence type="ECO:0000256" key="5">
    <source>
        <dbReference type="ARBA" id="ARBA00023015"/>
    </source>
</evidence>
<dbReference type="SMART" id="SM00342">
    <property type="entry name" value="HTH_ARAC"/>
    <property type="match status" value="1"/>
</dbReference>
<dbReference type="Gene3D" id="3.30.450.20">
    <property type="entry name" value="PAS domain"/>
    <property type="match status" value="1"/>
</dbReference>
<dbReference type="InterPro" id="IPR033479">
    <property type="entry name" value="dCache_1"/>
</dbReference>
<feature type="transmembrane region" description="Helical" evidence="9">
    <location>
        <begin position="12"/>
        <end position="33"/>
    </location>
</feature>
<reference evidence="12" key="1">
    <citation type="submission" date="2021-03" db="EMBL/GenBank/DDBJ databases">
        <title>Antimicrobial resistance genes in bacteria isolated from Japanese honey, and their potential for conferring macrolide and lincosamide resistance in the American foulbrood pathogen Paenibacillus larvae.</title>
        <authorList>
            <person name="Okamoto M."/>
            <person name="Kumagai M."/>
            <person name="Kanamori H."/>
            <person name="Takamatsu D."/>
        </authorList>
    </citation>
    <scope>NUCLEOTIDE SEQUENCE</scope>
    <source>
        <strain evidence="12">J40TS1</strain>
    </source>
</reference>
<keyword evidence="4 9" id="KW-1133">Transmembrane helix</keyword>
<evidence type="ECO:0000259" key="11">
    <source>
        <dbReference type="PROSITE" id="PS50887"/>
    </source>
</evidence>
<keyword evidence="8" id="KW-0804">Transcription</keyword>
<evidence type="ECO:0000256" key="7">
    <source>
        <dbReference type="ARBA" id="ARBA00023136"/>
    </source>
</evidence>
<feature type="domain" description="GGDEF" evidence="11">
    <location>
        <begin position="401"/>
        <end position="530"/>
    </location>
</feature>
<keyword evidence="2" id="KW-1003">Cell membrane</keyword>
<evidence type="ECO:0000256" key="3">
    <source>
        <dbReference type="ARBA" id="ARBA00022692"/>
    </source>
</evidence>
<dbReference type="Pfam" id="PF02743">
    <property type="entry name" value="dCache_1"/>
    <property type="match status" value="1"/>
</dbReference>
<evidence type="ECO:0000256" key="4">
    <source>
        <dbReference type="ARBA" id="ARBA00022989"/>
    </source>
</evidence>